<evidence type="ECO:0000259" key="2">
    <source>
        <dbReference type="Pfam" id="PF08241"/>
    </source>
</evidence>
<dbReference type="EMBL" id="AOLY01000009">
    <property type="protein sequence ID" value="EMA32747.1"/>
    <property type="molecule type" value="Genomic_DNA"/>
</dbReference>
<dbReference type="SUPFAM" id="SSF53335">
    <property type="entry name" value="S-adenosyl-L-methionine-dependent methyltransferases"/>
    <property type="match status" value="1"/>
</dbReference>
<keyword evidence="3" id="KW-0489">Methyltransferase</keyword>
<comment type="caution">
    <text evidence="3">The sequence shown here is derived from an EMBL/GenBank/DDBJ whole genome shotgun (WGS) entry which is preliminary data.</text>
</comment>
<accession>M0LGJ3</accession>
<evidence type="ECO:0000256" key="1">
    <source>
        <dbReference type="SAM" id="MobiDB-lite"/>
    </source>
</evidence>
<feature type="domain" description="Methyltransferase type 11" evidence="2">
    <location>
        <begin position="47"/>
        <end position="134"/>
    </location>
</feature>
<dbReference type="Pfam" id="PF08241">
    <property type="entry name" value="Methyltransf_11"/>
    <property type="match status" value="1"/>
</dbReference>
<protein>
    <submittedName>
        <fullName evidence="3">Type 11 methyltransferase</fullName>
    </submittedName>
</protein>
<dbReference type="GO" id="GO:0032259">
    <property type="term" value="P:methylation"/>
    <property type="evidence" value="ECO:0007669"/>
    <property type="project" value="UniProtKB-KW"/>
</dbReference>
<gene>
    <name evidence="3" type="ORF">C444_05981</name>
</gene>
<keyword evidence="4" id="KW-1185">Reference proteome</keyword>
<feature type="region of interest" description="Disordered" evidence="1">
    <location>
        <begin position="1"/>
        <end position="26"/>
    </location>
</feature>
<evidence type="ECO:0000313" key="3">
    <source>
        <dbReference type="EMBL" id="EMA32747.1"/>
    </source>
</evidence>
<reference evidence="3 4" key="1">
    <citation type="journal article" date="2014" name="PLoS Genet.">
        <title>Phylogenetically driven sequencing of extremely halophilic archaea reveals strategies for static and dynamic osmo-response.</title>
        <authorList>
            <person name="Becker E.A."/>
            <person name="Seitzer P.M."/>
            <person name="Tritt A."/>
            <person name="Larsen D."/>
            <person name="Krusor M."/>
            <person name="Yao A.I."/>
            <person name="Wu D."/>
            <person name="Madern D."/>
            <person name="Eisen J.A."/>
            <person name="Darling A.E."/>
            <person name="Facciotti M.T."/>
        </authorList>
    </citation>
    <scope>NUCLEOTIDE SEQUENCE [LARGE SCALE GENOMIC DNA]</scope>
    <source>
        <strain evidence="4">ATCC 49778 / DSM 6131 / JCM 7785 / NBRC 101032 / NCIMB 13157 / TR-1</strain>
    </source>
</reference>
<dbReference type="InterPro" id="IPR029063">
    <property type="entry name" value="SAM-dependent_MTases_sf"/>
</dbReference>
<organism evidence="3 4">
    <name type="scientific">Haloarcula japonica (strain ATCC 49778 / DSM 6131 / JCM 7785 / NBRC 101032 / NCIMB 13157 / TR-1)</name>
    <dbReference type="NCBI Taxonomy" id="1227453"/>
    <lineage>
        <taxon>Archaea</taxon>
        <taxon>Methanobacteriati</taxon>
        <taxon>Methanobacteriota</taxon>
        <taxon>Stenosarchaea group</taxon>
        <taxon>Halobacteria</taxon>
        <taxon>Halobacteriales</taxon>
        <taxon>Haloarculaceae</taxon>
        <taxon>Haloarcula</taxon>
    </lineage>
</organism>
<dbReference type="STRING" id="1227453.C444_05981"/>
<name>M0LGJ3_HALJT</name>
<dbReference type="InterPro" id="IPR013216">
    <property type="entry name" value="Methyltransf_11"/>
</dbReference>
<dbReference type="Proteomes" id="UP000011524">
    <property type="component" value="Unassembled WGS sequence"/>
</dbReference>
<evidence type="ECO:0000313" key="4">
    <source>
        <dbReference type="Proteomes" id="UP000011524"/>
    </source>
</evidence>
<dbReference type="GO" id="GO:0008757">
    <property type="term" value="F:S-adenosylmethionine-dependent methyltransferase activity"/>
    <property type="evidence" value="ECO:0007669"/>
    <property type="project" value="InterPro"/>
</dbReference>
<dbReference type="AlphaFoldDB" id="M0LGJ3"/>
<dbReference type="RefSeq" id="WP_004591572.1">
    <property type="nucleotide sequence ID" value="NZ_AOLY01000009.1"/>
</dbReference>
<dbReference type="OrthoDB" id="147504at2157"/>
<keyword evidence="3" id="KW-0808">Transferase</keyword>
<sequence>MDTRWDRAQEVEQSHQHHISLDSETEAKNKLNNFPIEIQELEDKKILAVGGGTGMIHAIDSEESVSIDPITNSSIQDIEQSSAELITGVGESLPFPDTYFDAVICYNVLDHTINPEKVAEEIFRILDDDGILIFRLNVYELPDIILSHLNMIDKPHPHHFDTEDVLGLLESVGFDTNVTRIDDKSIFDYSYKELSLKKSIACLVLQWRKIYVLGTK</sequence>
<dbReference type="Gene3D" id="3.40.50.150">
    <property type="entry name" value="Vaccinia Virus protein VP39"/>
    <property type="match status" value="1"/>
</dbReference>
<proteinExistence type="predicted"/>